<keyword evidence="2" id="KW-1185">Reference proteome</keyword>
<evidence type="ECO:0008006" key="3">
    <source>
        <dbReference type="Google" id="ProtNLM"/>
    </source>
</evidence>
<gene>
    <name evidence="1" type="ORF">N186_09210</name>
</gene>
<sequence length="1066" mass="121123">MGLKGYCEVRGELFDERLDEQLAPSLSEVYMGRGHEVYSNPVLFFESTYFSDSMRRVLRGIVEAVEGKGTRRVFPLFSLYGGGKTHLLLAVLHAVRKPESLSRVDSELAVRFVEAGAKLVVLDGDSDELCPSPARPLDVKHYVVRSVWGSMAHQLGKYRFFEEEDRGGFAPSVEAIRKLLGDEPVIILIDEIAKYVARFRGSQDEKLRDYGKNVVAFVESLVKAVEGTRSVVVITLPVEVRGEEERYMEAYEEETKMLRDAIGRVASAYDVPLDAGDVVRVLQRRIFKKIDRDAVVALRSRYLELYSSEEQVFGKSAVEKASRIDELAPFHPSYIDVLYDIVTRHPGLQRTRDALRITRVVVREIWNSAEDPDFVMPWHINVGRLDALLLGQSFSKFKPIVDRDIYDNALKRGPLVHAVALAIFVRTYVYGLATRPERVFPTREDVAFMVYEESLAKKTNSKPADVLNALDVASRELLFIQEKDGRYWFTPISPIIAIVQDEARRVSEVEARNRLLDAIRSLSQKPPPTTGKKKQEQQKLFSLVDVRDKPLPTDEPKYSLIIAPRVLSQEDLRRLIFEDEGGRSRVYRNTVAVLYPSDGRRFNRLLELARELIACENVAEMLNEIYQDEDIRELQTRKLRQYMRDRETQLYQEIINAFDTIGYPSVSERGDNYAKTSPVRPEATSLARIAEEALESPDVGKAYLTSLGYDVFEHLLKGISVDISEGSRELTVKEILGYFYTHPGLPFVPRNLVIQALVEGVRNLKIGIQRGGQIYWVRIYSPENVPTIIEGAPPSMLEDNDIVLPWRIAAERLLEQLKPVSEKRDGKVIRIRYVLLEGGREHDLSSLSTEDAAKLLKTYPLVRKEEEITEGIEVTLRPSFVEDKPGSMVQVFVDITPVGKVDDVVKIKVSQGEIEPGQGRPPFTAVWRLQLPNKPGTYEFEVSVEYRRPVSGRLQVKVLGEEKVKVVGLVVMDLLESEDIVKTFPDLVFEDGFAALRSGEQEITLKTRNTDPVVFIEMVKEAMSLTGIRRLEGFSARFKFKQPKELSEVEDILSRFRSVEKIVTSI</sequence>
<accession>S5ZG69</accession>
<dbReference type="OrthoDB" id="25002at2157"/>
<evidence type="ECO:0000313" key="2">
    <source>
        <dbReference type="Proteomes" id="UP000015543"/>
    </source>
</evidence>
<reference evidence="1 2" key="1">
    <citation type="journal article" date="2013" name="Genome Announc.">
        <title>Complete Genomic Sequence of 'Thermofilum adornatus' Strain 1910bT, a Hyperthermophilic Anaerobic Organotrophic Crenarchaeon.</title>
        <authorList>
            <person name="Dominova I.N."/>
            <person name="Kublanov I.V."/>
            <person name="Podosokorskaya O.A."/>
            <person name="Derbikova K.S."/>
            <person name="Patrushev M.V."/>
            <person name="Toshchakov S.V."/>
        </authorList>
    </citation>
    <scope>NUCLEOTIDE SEQUENCE [LARGE SCALE GENOMIC DNA]</scope>
    <source>
        <strain evidence="2">1910b</strain>
    </source>
</reference>
<dbReference type="KEGG" id="thb:N186_09210"/>
<dbReference type="HOGENOM" id="CLU_280048_0_0_2"/>
<dbReference type="EMBL" id="CP006646">
    <property type="protein sequence ID" value="AGT36178.1"/>
    <property type="molecule type" value="Genomic_DNA"/>
</dbReference>
<dbReference type="PATRIC" id="fig|1365176.7.peg.1826"/>
<protein>
    <recommendedName>
        <fullName evidence="3">DUF499 domain-containing protein</fullName>
    </recommendedName>
</protein>
<name>S5ZG69_9CREN</name>
<dbReference type="RefSeq" id="WP_020963485.1">
    <property type="nucleotide sequence ID" value="NC_022093.1"/>
</dbReference>
<proteinExistence type="predicted"/>
<dbReference type="eggNOG" id="arCOG00887">
    <property type="taxonomic scope" value="Archaea"/>
</dbReference>
<dbReference type="InterPro" id="IPR007555">
    <property type="entry name" value="DUF499"/>
</dbReference>
<dbReference type="Proteomes" id="UP000015543">
    <property type="component" value="Chromosome"/>
</dbReference>
<dbReference type="Pfam" id="PF04465">
    <property type="entry name" value="DUF499"/>
    <property type="match status" value="1"/>
</dbReference>
<evidence type="ECO:0000313" key="1">
    <source>
        <dbReference type="EMBL" id="AGT36178.1"/>
    </source>
</evidence>
<dbReference type="AlphaFoldDB" id="S5ZG69"/>
<dbReference type="GeneID" id="16574484"/>
<organism evidence="1 2">
    <name type="scientific">Thermofilum adornatum</name>
    <dbReference type="NCBI Taxonomy" id="1365176"/>
    <lineage>
        <taxon>Archaea</taxon>
        <taxon>Thermoproteota</taxon>
        <taxon>Thermoprotei</taxon>
        <taxon>Thermofilales</taxon>
        <taxon>Thermofilaceae</taxon>
        <taxon>Thermofilum</taxon>
    </lineage>
</organism>